<evidence type="ECO:0000313" key="2">
    <source>
        <dbReference type="EMBL" id="OEJ74196.1"/>
    </source>
</evidence>
<dbReference type="RefSeq" id="WP_069968199.1">
    <property type="nucleotide sequence ID" value="NZ_CM124774.1"/>
</dbReference>
<keyword evidence="1" id="KW-0472">Membrane</keyword>
<keyword evidence="1" id="KW-0812">Transmembrane</keyword>
<feature type="transmembrane region" description="Helical" evidence="1">
    <location>
        <begin position="152"/>
        <end position="173"/>
    </location>
</feature>
<feature type="transmembrane region" description="Helical" evidence="1">
    <location>
        <begin position="523"/>
        <end position="544"/>
    </location>
</feature>
<reference evidence="2" key="1">
    <citation type="submission" date="2016-09" db="EMBL/GenBank/DDBJ databases">
        <title>Draft genome of thermotolerant cyanobacterium Desertifilum sp. strain IPPAS B-1220.</title>
        <authorList>
            <person name="Sinetova M.A."/>
            <person name="Bolakhan K."/>
            <person name="Zayadan B.K."/>
            <person name="Mironov K.S."/>
            <person name="Ustinova V."/>
            <person name="Kupriyanova E.V."/>
            <person name="Sidorov R.A."/>
            <person name="Skrypnik A.N."/>
            <person name="Gogoleva N.E."/>
            <person name="Gogolev Y.V."/>
            <person name="Los D.A."/>
        </authorList>
    </citation>
    <scope>NUCLEOTIDE SEQUENCE [LARGE SCALE GENOMIC DNA]</scope>
    <source>
        <strain evidence="2">IPPAS B-1220</strain>
    </source>
</reference>
<feature type="transmembrane region" description="Helical" evidence="1">
    <location>
        <begin position="329"/>
        <end position="348"/>
    </location>
</feature>
<feature type="transmembrane region" description="Helical" evidence="1">
    <location>
        <begin position="360"/>
        <end position="381"/>
    </location>
</feature>
<feature type="transmembrane region" description="Helical" evidence="1">
    <location>
        <begin position="414"/>
        <end position="435"/>
    </location>
</feature>
<comment type="caution">
    <text evidence="2">The sequence shown here is derived from an EMBL/GenBank/DDBJ whole genome shotgun (WGS) entry which is preliminary data.</text>
</comment>
<feature type="transmembrane region" description="Helical" evidence="1">
    <location>
        <begin position="476"/>
        <end position="499"/>
    </location>
</feature>
<dbReference type="AlphaFoldDB" id="A0A1E5QHM2"/>
<name>A0A1E5QHM2_9CYAN</name>
<feature type="transmembrane region" description="Helical" evidence="1">
    <location>
        <begin position="99"/>
        <end position="122"/>
    </location>
</feature>
<organism evidence="2">
    <name type="scientific">Desertifilum tharense IPPAS B-1220</name>
    <dbReference type="NCBI Taxonomy" id="1781255"/>
    <lineage>
        <taxon>Bacteria</taxon>
        <taxon>Bacillati</taxon>
        <taxon>Cyanobacteriota</taxon>
        <taxon>Cyanophyceae</taxon>
        <taxon>Desertifilales</taxon>
        <taxon>Desertifilaceae</taxon>
        <taxon>Desertifilum</taxon>
    </lineage>
</organism>
<keyword evidence="1" id="KW-1133">Transmembrane helix</keyword>
<dbReference type="OrthoDB" id="458286at2"/>
<dbReference type="EMBL" id="MJGC01000070">
    <property type="protein sequence ID" value="OEJ74196.1"/>
    <property type="molecule type" value="Genomic_DNA"/>
</dbReference>
<protein>
    <submittedName>
        <fullName evidence="2">Uncharacterized protein</fullName>
    </submittedName>
</protein>
<feature type="transmembrane region" description="Helical" evidence="1">
    <location>
        <begin position="289"/>
        <end position="308"/>
    </location>
</feature>
<accession>A0A1E5QHM2</accession>
<feature type="transmembrane region" description="Helical" evidence="1">
    <location>
        <begin position="218"/>
        <end position="240"/>
    </location>
</feature>
<feature type="transmembrane region" description="Helical" evidence="1">
    <location>
        <begin position="185"/>
        <end position="206"/>
    </location>
</feature>
<dbReference type="STRING" id="1781255.BH720_15870"/>
<sequence>MRLNLMDTVGEWNPQLFRELKGRMKSRNIAIAVAVSLLTQLLVLFSFYQKLPVYIGPEHTYTNPYCTGKSVYEYTSNPYYYCFRRATGEFVINWQSWSLGAFVLLAMVGVFAMIGLGTFLLISDLDREERRGTLNFIRLTPQSTFKLLLGKLLGVPSLLYLGALLAIPLHLWLGINANISVGSLFLYYAVFLVSCLFFFSLALTIGIATSWLGGFQPWLGAGAAIGFLYCTIWIVQSMAYDHPFAWVAMLSPLSYIPHIRESNVVPLYTYHDDNITRLQWYYLPLGKTYLTFTLLGIANFAAFTRALWLCLQRCFRNPNATLLSKTQSYFVTTGFIVAISGFAARHNLPQGSGSALDSLLMRFSLLMILICCYFLFLIAALTPHRQALYDWARYRHFNRTSGLQEELTGEKSPALFAIGVNIAIAITPIVLLVLLSSVDLERKLECFYSLGLGACIILLYSAIAQQFLLMKTPHRIWWAMGGVGVAMALPPVILGILTVDPSHQSFPWLFTVFAPAIPLFDSYSAVSFSFVPVLLAVLGQVILIGSLNLKLTQNLIVAGESQAKALLASR</sequence>
<feature type="transmembrane region" description="Helical" evidence="1">
    <location>
        <begin position="447"/>
        <end position="469"/>
    </location>
</feature>
<feature type="transmembrane region" description="Helical" evidence="1">
    <location>
        <begin position="28"/>
        <end position="48"/>
    </location>
</feature>
<gene>
    <name evidence="2" type="ORF">BH720_15870</name>
</gene>
<evidence type="ECO:0000256" key="1">
    <source>
        <dbReference type="SAM" id="Phobius"/>
    </source>
</evidence>
<proteinExistence type="predicted"/>